<dbReference type="GeneTree" id="ENSGT01150000286978"/>
<dbReference type="PANTHER" id="PTHR47633">
    <property type="entry name" value="IMMUNOGLOBULIN"/>
    <property type="match status" value="1"/>
</dbReference>
<organism evidence="3 4">
    <name type="scientific">Cynoglossus semilaevis</name>
    <name type="common">Tongue sole</name>
    <dbReference type="NCBI Taxonomy" id="244447"/>
    <lineage>
        <taxon>Eukaryota</taxon>
        <taxon>Metazoa</taxon>
        <taxon>Chordata</taxon>
        <taxon>Craniata</taxon>
        <taxon>Vertebrata</taxon>
        <taxon>Euteleostomi</taxon>
        <taxon>Actinopterygii</taxon>
        <taxon>Neopterygii</taxon>
        <taxon>Teleostei</taxon>
        <taxon>Neoteleostei</taxon>
        <taxon>Acanthomorphata</taxon>
        <taxon>Carangaria</taxon>
        <taxon>Pleuronectiformes</taxon>
        <taxon>Pleuronectoidei</taxon>
        <taxon>Cynoglossidae</taxon>
        <taxon>Cynoglossinae</taxon>
        <taxon>Cynoglossus</taxon>
    </lineage>
</organism>
<dbReference type="InterPro" id="IPR013783">
    <property type="entry name" value="Ig-like_fold"/>
</dbReference>
<dbReference type="InterPro" id="IPR007110">
    <property type="entry name" value="Ig-like_dom"/>
</dbReference>
<dbReference type="Proteomes" id="UP000265120">
    <property type="component" value="Chromosome 16"/>
</dbReference>
<proteinExistence type="predicted"/>
<dbReference type="AlphaFoldDB" id="A0A3P8WC41"/>
<protein>
    <recommendedName>
        <fullName evidence="2">Ig-like domain-containing protein</fullName>
    </recommendedName>
</protein>
<reference evidence="3" key="2">
    <citation type="submission" date="2025-08" db="UniProtKB">
        <authorList>
            <consortium name="Ensembl"/>
        </authorList>
    </citation>
    <scope>IDENTIFICATION</scope>
</reference>
<dbReference type="GO" id="GO:0003007">
    <property type="term" value="P:heart morphogenesis"/>
    <property type="evidence" value="ECO:0007669"/>
    <property type="project" value="UniProtKB-ARBA"/>
</dbReference>
<dbReference type="FunFam" id="2.60.40.10:FF:000107">
    <property type="entry name" value="Myosin, light chain kinase a"/>
    <property type="match status" value="1"/>
</dbReference>
<feature type="domain" description="Ig-like" evidence="2">
    <location>
        <begin position="54"/>
        <end position="125"/>
    </location>
</feature>
<keyword evidence="1" id="KW-0393">Immunoglobulin domain</keyword>
<evidence type="ECO:0000313" key="3">
    <source>
        <dbReference type="Ensembl" id="ENSCSEP00000025028.1"/>
    </source>
</evidence>
<name>A0A3P8WC41_CYNSE</name>
<dbReference type="Gene3D" id="2.60.40.10">
    <property type="entry name" value="Immunoglobulins"/>
    <property type="match status" value="3"/>
</dbReference>
<evidence type="ECO:0000256" key="1">
    <source>
        <dbReference type="ARBA" id="ARBA00023319"/>
    </source>
</evidence>
<keyword evidence="4" id="KW-1185">Reference proteome</keyword>
<evidence type="ECO:0000259" key="2">
    <source>
        <dbReference type="PROSITE" id="PS50835"/>
    </source>
</evidence>
<dbReference type="FunFam" id="2.60.40.10:FF:000867">
    <property type="entry name" value="Titin a"/>
    <property type="match status" value="1"/>
</dbReference>
<sequence>MHNKYAIAEELGRGQFSVVHRCVSVSSQKTYMAKFFKRGVFVAKVKIAPFEHGPMAGQVGHIVASEGEGVKFICHIDNYDSTTEVTWYCGVRQLEAGDKYSIEYEDGLAVISISRVTRADDGTYSAYAELFVNGVRSYRDFFTTRVVKRTKRRFTLPLVNRTAYIGEHVRFSVTVTVHPEPRVIWHKSGQKLIPGQDEKKYTFISDTGLYQMIVHKLEIEDDAEYSVVVRNRYGEDSCKARLTVVPRPKPADLTLRPMFKRLLANVECKEGQNVRFEIRVSGRPMLKWEKDGAPLAFGPSVELVHEGLDYYILHVRDTLPADSGVYRVTASNSAGSASCQALLKVEPNLQRRFNVTSGRIGSSNVNVFFFSVCVRVFVAFSCFRVVLLREHGDSTSGDITVMVYHSAL</sequence>
<accession>A0A3P8WC41</accession>
<dbReference type="PROSITE" id="PS50835">
    <property type="entry name" value="IG_LIKE"/>
    <property type="match status" value="1"/>
</dbReference>
<dbReference type="Gene3D" id="3.30.200.20">
    <property type="entry name" value="Phosphorylase Kinase, domain 1"/>
    <property type="match status" value="1"/>
</dbReference>
<evidence type="ECO:0000313" key="4">
    <source>
        <dbReference type="Proteomes" id="UP000265120"/>
    </source>
</evidence>
<dbReference type="Pfam" id="PF07679">
    <property type="entry name" value="I-set"/>
    <property type="match status" value="3"/>
</dbReference>
<dbReference type="InterPro" id="IPR036179">
    <property type="entry name" value="Ig-like_dom_sf"/>
</dbReference>
<dbReference type="GO" id="GO:0055013">
    <property type="term" value="P:cardiac muscle cell development"/>
    <property type="evidence" value="ECO:0007669"/>
    <property type="project" value="UniProtKB-ARBA"/>
</dbReference>
<dbReference type="SMART" id="SM00409">
    <property type="entry name" value="IG"/>
    <property type="match status" value="3"/>
</dbReference>
<dbReference type="SUPFAM" id="SSF48726">
    <property type="entry name" value="Immunoglobulin"/>
    <property type="match status" value="3"/>
</dbReference>
<dbReference type="InterPro" id="IPR003599">
    <property type="entry name" value="Ig_sub"/>
</dbReference>
<reference evidence="3" key="3">
    <citation type="submission" date="2025-09" db="UniProtKB">
        <authorList>
            <consortium name="Ensembl"/>
        </authorList>
    </citation>
    <scope>IDENTIFICATION</scope>
</reference>
<reference evidence="3 4" key="1">
    <citation type="journal article" date="2014" name="Nat. Genet.">
        <title>Whole-genome sequence of a flatfish provides insights into ZW sex chromosome evolution and adaptation to a benthic lifestyle.</title>
        <authorList>
            <person name="Chen S."/>
            <person name="Zhang G."/>
            <person name="Shao C."/>
            <person name="Huang Q."/>
            <person name="Liu G."/>
            <person name="Zhang P."/>
            <person name="Song W."/>
            <person name="An N."/>
            <person name="Chalopin D."/>
            <person name="Volff J.N."/>
            <person name="Hong Y."/>
            <person name="Li Q."/>
            <person name="Sha Z."/>
            <person name="Zhou H."/>
            <person name="Xie M."/>
            <person name="Yu Q."/>
            <person name="Liu Y."/>
            <person name="Xiang H."/>
            <person name="Wang N."/>
            <person name="Wu K."/>
            <person name="Yang C."/>
            <person name="Zhou Q."/>
            <person name="Liao X."/>
            <person name="Yang L."/>
            <person name="Hu Q."/>
            <person name="Zhang J."/>
            <person name="Meng L."/>
            <person name="Jin L."/>
            <person name="Tian Y."/>
            <person name="Lian J."/>
            <person name="Yang J."/>
            <person name="Miao G."/>
            <person name="Liu S."/>
            <person name="Liang Z."/>
            <person name="Yan F."/>
            <person name="Li Y."/>
            <person name="Sun B."/>
            <person name="Zhang H."/>
            <person name="Zhang J."/>
            <person name="Zhu Y."/>
            <person name="Du M."/>
            <person name="Zhao Y."/>
            <person name="Schartl M."/>
            <person name="Tang Q."/>
            <person name="Wang J."/>
        </authorList>
    </citation>
    <scope>NUCLEOTIDE SEQUENCE</scope>
</reference>
<dbReference type="InterPro" id="IPR013098">
    <property type="entry name" value="Ig_I-set"/>
</dbReference>
<dbReference type="Ensembl" id="ENSCSET00000025360.1">
    <property type="protein sequence ID" value="ENSCSEP00000025028.1"/>
    <property type="gene ID" value="ENSCSEG00000015955.1"/>
</dbReference>